<feature type="transmembrane region" description="Helical" evidence="1">
    <location>
        <begin position="44"/>
        <end position="65"/>
    </location>
</feature>
<evidence type="ECO:0000313" key="3">
    <source>
        <dbReference type="Proteomes" id="UP000199251"/>
    </source>
</evidence>
<evidence type="ECO:0000256" key="1">
    <source>
        <dbReference type="SAM" id="Phobius"/>
    </source>
</evidence>
<sequence length="302" mass="31714">MSDMAVDPNDDHWPPVVSRNHEGATAVLRIENRRTAWSSRVLSVAAWLPVTIGYAAMLLGVSLLFRALGPHVHDVAVREMSTNLHNLAHGQIVTLVGSAFVSDGGHVLLWLPGLVCLLALGELIWRSKGLIIAFALGHIGATLVVAVWLTTALTAGWLPMSLARATDVGMSYGAVCVLGALTASIPSRWRPMWIGWWMGNAVAAALSADFTAVGHVVALLLGITVSFRLRSIVRWTVVHSALLVVGSAFGYMVLCGPAGPAPTAGVAGALIALVAAWILRSRDGAPRAVAGQPGFVPQPAQS</sequence>
<feature type="transmembrane region" description="Helical" evidence="1">
    <location>
        <begin position="131"/>
        <end position="158"/>
    </location>
</feature>
<dbReference type="STRING" id="141349.BN1232_05552"/>
<dbReference type="Proteomes" id="UP000199251">
    <property type="component" value="Unassembled WGS sequence"/>
</dbReference>
<reference evidence="2 3" key="1">
    <citation type="submission" date="2015-03" db="EMBL/GenBank/DDBJ databases">
        <authorList>
            <person name="Urmite Genomes"/>
        </authorList>
    </citation>
    <scope>NUCLEOTIDE SEQUENCE [LARGE SCALE GENOMIC DNA]</scope>
    <source>
        <strain evidence="2 3">CSUR P1491</strain>
    </source>
</reference>
<organism evidence="2 3">
    <name type="scientific">Mycobacterium lentiflavum</name>
    <dbReference type="NCBI Taxonomy" id="141349"/>
    <lineage>
        <taxon>Bacteria</taxon>
        <taxon>Bacillati</taxon>
        <taxon>Actinomycetota</taxon>
        <taxon>Actinomycetes</taxon>
        <taxon>Mycobacteriales</taxon>
        <taxon>Mycobacteriaceae</taxon>
        <taxon>Mycobacterium</taxon>
        <taxon>Mycobacterium simiae complex</taxon>
    </lineage>
</organism>
<evidence type="ECO:0000313" key="2">
    <source>
        <dbReference type="EMBL" id="CQD22223.1"/>
    </source>
</evidence>
<proteinExistence type="predicted"/>
<keyword evidence="1" id="KW-0472">Membrane</keyword>
<protein>
    <submittedName>
        <fullName evidence="2">Transmembrane protein</fullName>
    </submittedName>
</protein>
<feature type="transmembrane region" description="Helical" evidence="1">
    <location>
        <begin position="260"/>
        <end position="279"/>
    </location>
</feature>
<dbReference type="Pfam" id="PF20401">
    <property type="entry name" value="Rhomboid_2"/>
    <property type="match status" value="1"/>
</dbReference>
<accession>A0A0E3WDY9</accession>
<dbReference type="EMBL" id="CTEE01000001">
    <property type="protein sequence ID" value="CQD22223.1"/>
    <property type="molecule type" value="Genomic_DNA"/>
</dbReference>
<dbReference type="InterPro" id="IPR046862">
    <property type="entry name" value="Rhomboid_2"/>
</dbReference>
<keyword evidence="1" id="KW-1133">Transmembrane helix</keyword>
<gene>
    <name evidence="2" type="ORF">BN1232_05552</name>
</gene>
<keyword evidence="1 2" id="KW-0812">Transmembrane</keyword>
<feature type="transmembrane region" description="Helical" evidence="1">
    <location>
        <begin position="201"/>
        <end position="223"/>
    </location>
</feature>
<dbReference type="AlphaFoldDB" id="A0A0E3WDY9"/>
<name>A0A0E3WDY9_MYCLN</name>
<feature type="transmembrane region" description="Helical" evidence="1">
    <location>
        <begin position="235"/>
        <end position="254"/>
    </location>
</feature>
<feature type="transmembrane region" description="Helical" evidence="1">
    <location>
        <begin position="107"/>
        <end position="125"/>
    </location>
</feature>